<dbReference type="OrthoDB" id="2797114at2759"/>
<dbReference type="HOGENOM" id="CLU_031314_1_0_1"/>
<reference evidence="2" key="1">
    <citation type="journal article" date="2014" name="Proc. Natl. Acad. Sci. U.S.A.">
        <title>Extensive sampling of basidiomycete genomes demonstrates inadequacy of the white-rot/brown-rot paradigm for wood decay fungi.</title>
        <authorList>
            <person name="Riley R."/>
            <person name="Salamov A.A."/>
            <person name="Brown D.W."/>
            <person name="Nagy L.G."/>
            <person name="Floudas D."/>
            <person name="Held B.W."/>
            <person name="Levasseur A."/>
            <person name="Lombard V."/>
            <person name="Morin E."/>
            <person name="Otillar R."/>
            <person name="Lindquist E.A."/>
            <person name="Sun H."/>
            <person name="LaButti K.M."/>
            <person name="Schmutz J."/>
            <person name="Jabbour D."/>
            <person name="Luo H."/>
            <person name="Baker S.E."/>
            <person name="Pisabarro A.G."/>
            <person name="Walton J.D."/>
            <person name="Blanchette R.A."/>
            <person name="Henrissat B."/>
            <person name="Martin F."/>
            <person name="Cullen D."/>
            <person name="Hibbett D.S."/>
            <person name="Grigoriev I.V."/>
        </authorList>
    </citation>
    <scope>NUCLEOTIDE SEQUENCE [LARGE SCALE GENOMIC DNA]</scope>
    <source>
        <strain evidence="2">MUCL 33604</strain>
    </source>
</reference>
<proteinExistence type="predicted"/>
<evidence type="ECO:0008006" key="3">
    <source>
        <dbReference type="Google" id="ProtNLM"/>
    </source>
</evidence>
<accession>A0A067PFT1</accession>
<dbReference type="Proteomes" id="UP000027265">
    <property type="component" value="Unassembled WGS sequence"/>
</dbReference>
<keyword evidence="2" id="KW-1185">Reference proteome</keyword>
<gene>
    <name evidence="1" type="ORF">JAAARDRAFT_108768</name>
</gene>
<feature type="non-terminal residue" evidence="1">
    <location>
        <position position="146"/>
    </location>
</feature>
<dbReference type="Gene3D" id="3.60.130.30">
    <property type="match status" value="1"/>
</dbReference>
<sequence>FRRIAGHNNTLFSFYTPRLHNHYQATLNQIYEAYPHCRQIFDNSVWPAAMFNLSPSAVTKPHVNGENYAPGWCAVTAIGQYDPTKGVHFVLFDLKLIIKFLPGSTILIPSSTLLHGNTAIQPHERRYLFTQYAAGGLFRWAEYGLQ</sequence>
<organism evidence="1 2">
    <name type="scientific">Jaapia argillacea MUCL 33604</name>
    <dbReference type="NCBI Taxonomy" id="933084"/>
    <lineage>
        <taxon>Eukaryota</taxon>
        <taxon>Fungi</taxon>
        <taxon>Dikarya</taxon>
        <taxon>Basidiomycota</taxon>
        <taxon>Agaricomycotina</taxon>
        <taxon>Agaricomycetes</taxon>
        <taxon>Agaricomycetidae</taxon>
        <taxon>Jaapiales</taxon>
        <taxon>Jaapiaceae</taxon>
        <taxon>Jaapia</taxon>
    </lineage>
</organism>
<dbReference type="EMBL" id="KL197738">
    <property type="protein sequence ID" value="KDQ52705.1"/>
    <property type="molecule type" value="Genomic_DNA"/>
</dbReference>
<protein>
    <recommendedName>
        <fullName evidence="3">Prolyl 4-hydroxylase alpha subunit Fe(2+) 2OG dioxygenase domain-containing protein</fullName>
    </recommendedName>
</protein>
<dbReference type="InParanoid" id="A0A067PFT1"/>
<evidence type="ECO:0000313" key="2">
    <source>
        <dbReference type="Proteomes" id="UP000027265"/>
    </source>
</evidence>
<dbReference type="STRING" id="933084.A0A067PFT1"/>
<dbReference type="AlphaFoldDB" id="A0A067PFT1"/>
<evidence type="ECO:0000313" key="1">
    <source>
        <dbReference type="EMBL" id="KDQ52705.1"/>
    </source>
</evidence>
<feature type="non-terminal residue" evidence="1">
    <location>
        <position position="1"/>
    </location>
</feature>
<name>A0A067PFT1_9AGAM</name>